<evidence type="ECO:0000256" key="2">
    <source>
        <dbReference type="SAM" id="Phobius"/>
    </source>
</evidence>
<feature type="compositionally biased region" description="Low complexity" evidence="1">
    <location>
        <begin position="71"/>
        <end position="92"/>
    </location>
</feature>
<sequence>MTLPQNPYPFPQPVPQPKRGKRIFVIAGAAASVMVLLCCGVGIAAMNGEEEPSKLGAVSVPSTEPVKATGTPEEPTTAVTTEPVATTPATTEPAVAKPRVIKGRGDDVVAIPPLTDLSVVVFDCRCSSNTVLKSDGPESLLVNEIGAYRGKRWINLEDGAQTTQFEIEAAGRWTLTIGSVDQLATKAASGKASGKGDDVVVLGGNATKAKITHSKGSSNFVIQAYSLETGEGGLLVNEIGGYSGTRPLQAPALVEVTADGKWTISPS</sequence>
<gene>
    <name evidence="3" type="ORF">Asi03nite_69200</name>
</gene>
<reference evidence="3" key="1">
    <citation type="submission" date="2021-01" db="EMBL/GenBank/DDBJ databases">
        <title>Whole genome shotgun sequence of Actinoplanes siamensis NBRC 109076.</title>
        <authorList>
            <person name="Komaki H."/>
            <person name="Tamura T."/>
        </authorList>
    </citation>
    <scope>NUCLEOTIDE SEQUENCE</scope>
    <source>
        <strain evidence="3">NBRC 109076</strain>
    </source>
</reference>
<evidence type="ECO:0000256" key="1">
    <source>
        <dbReference type="SAM" id="MobiDB-lite"/>
    </source>
</evidence>
<keyword evidence="2" id="KW-0812">Transmembrane</keyword>
<feature type="transmembrane region" description="Helical" evidence="2">
    <location>
        <begin position="23"/>
        <end position="46"/>
    </location>
</feature>
<proteinExistence type="predicted"/>
<protein>
    <submittedName>
        <fullName evidence="3">Uncharacterized protein</fullName>
    </submittedName>
</protein>
<keyword evidence="4" id="KW-1185">Reference proteome</keyword>
<organism evidence="3 4">
    <name type="scientific">Actinoplanes siamensis</name>
    <dbReference type="NCBI Taxonomy" id="1223317"/>
    <lineage>
        <taxon>Bacteria</taxon>
        <taxon>Bacillati</taxon>
        <taxon>Actinomycetota</taxon>
        <taxon>Actinomycetes</taxon>
        <taxon>Micromonosporales</taxon>
        <taxon>Micromonosporaceae</taxon>
        <taxon>Actinoplanes</taxon>
    </lineage>
</organism>
<dbReference type="EMBL" id="BOMW01000083">
    <property type="protein sequence ID" value="GIF09382.1"/>
    <property type="molecule type" value="Genomic_DNA"/>
</dbReference>
<name>A0A919TP41_9ACTN</name>
<evidence type="ECO:0000313" key="4">
    <source>
        <dbReference type="Proteomes" id="UP000629619"/>
    </source>
</evidence>
<keyword evidence="2" id="KW-0472">Membrane</keyword>
<keyword evidence="2" id="KW-1133">Transmembrane helix</keyword>
<dbReference type="AlphaFoldDB" id="A0A919TP41"/>
<evidence type="ECO:0000313" key="3">
    <source>
        <dbReference type="EMBL" id="GIF09382.1"/>
    </source>
</evidence>
<feature type="region of interest" description="Disordered" evidence="1">
    <location>
        <begin position="52"/>
        <end position="92"/>
    </location>
</feature>
<dbReference type="Proteomes" id="UP000629619">
    <property type="component" value="Unassembled WGS sequence"/>
</dbReference>
<comment type="caution">
    <text evidence="3">The sequence shown here is derived from an EMBL/GenBank/DDBJ whole genome shotgun (WGS) entry which is preliminary data.</text>
</comment>
<accession>A0A919TP41</accession>